<keyword evidence="2" id="KW-0813">Transport</keyword>
<evidence type="ECO:0000256" key="2">
    <source>
        <dbReference type="ARBA" id="ARBA00022448"/>
    </source>
</evidence>
<dbReference type="EMBL" id="CAFBPU010000006">
    <property type="protein sequence ID" value="CAB5024025.1"/>
    <property type="molecule type" value="Genomic_DNA"/>
</dbReference>
<protein>
    <submittedName>
        <fullName evidence="5">Unannotated protein</fullName>
    </submittedName>
</protein>
<dbReference type="PIRSF" id="PIRSF000090">
    <property type="entry name" value="Beta-ETF"/>
    <property type="match status" value="1"/>
</dbReference>
<organism evidence="5">
    <name type="scientific">freshwater metagenome</name>
    <dbReference type="NCBI Taxonomy" id="449393"/>
    <lineage>
        <taxon>unclassified sequences</taxon>
        <taxon>metagenomes</taxon>
        <taxon>ecological metagenomes</taxon>
    </lineage>
</organism>
<dbReference type="InterPro" id="IPR014730">
    <property type="entry name" value="ETF_a/b_N"/>
</dbReference>
<feature type="domain" description="Electron transfer flavoprotein alpha/beta-subunit N-terminal" evidence="4">
    <location>
        <begin position="23"/>
        <end position="209"/>
    </location>
</feature>
<dbReference type="GO" id="GO:0009055">
    <property type="term" value="F:electron transfer activity"/>
    <property type="evidence" value="ECO:0007669"/>
    <property type="project" value="InterPro"/>
</dbReference>
<reference evidence="5" key="1">
    <citation type="submission" date="2020-05" db="EMBL/GenBank/DDBJ databases">
        <authorList>
            <person name="Chiriac C."/>
            <person name="Salcher M."/>
            <person name="Ghai R."/>
            <person name="Kavagutti S V."/>
        </authorList>
    </citation>
    <scope>NUCLEOTIDE SEQUENCE</scope>
</reference>
<dbReference type="SMART" id="SM00893">
    <property type="entry name" value="ETF"/>
    <property type="match status" value="1"/>
</dbReference>
<evidence type="ECO:0000256" key="1">
    <source>
        <dbReference type="ARBA" id="ARBA00007557"/>
    </source>
</evidence>
<keyword evidence="3" id="KW-0249">Electron transport</keyword>
<dbReference type="EMBL" id="CAFBND010000057">
    <property type="protein sequence ID" value="CAB4946998.1"/>
    <property type="molecule type" value="Genomic_DNA"/>
</dbReference>
<accession>A0A6J7JT35</accession>
<gene>
    <name evidence="5" type="ORF">UFOPK3752_01418</name>
    <name evidence="6" type="ORF">UFOPK4150_00416</name>
</gene>
<dbReference type="PANTHER" id="PTHR21294:SF8">
    <property type="entry name" value="ELECTRON TRANSFER FLAVOPROTEIN SUBUNIT BETA"/>
    <property type="match status" value="1"/>
</dbReference>
<proteinExistence type="inferred from homology"/>
<name>A0A6J7JT35_9ZZZZ</name>
<dbReference type="InterPro" id="IPR014729">
    <property type="entry name" value="Rossmann-like_a/b/a_fold"/>
</dbReference>
<comment type="similarity">
    <text evidence="1">Belongs to the ETF beta-subunit/FixA family.</text>
</comment>
<dbReference type="Gene3D" id="3.40.50.620">
    <property type="entry name" value="HUPs"/>
    <property type="match status" value="1"/>
</dbReference>
<dbReference type="SUPFAM" id="SSF52402">
    <property type="entry name" value="Adenine nucleotide alpha hydrolases-like"/>
    <property type="match status" value="1"/>
</dbReference>
<dbReference type="AlphaFoldDB" id="A0A6J7JT35"/>
<evidence type="ECO:0000313" key="6">
    <source>
        <dbReference type="EMBL" id="CAB5024025.1"/>
    </source>
</evidence>
<evidence type="ECO:0000259" key="4">
    <source>
        <dbReference type="SMART" id="SM00893"/>
    </source>
</evidence>
<evidence type="ECO:0000313" key="5">
    <source>
        <dbReference type="EMBL" id="CAB4946998.1"/>
    </source>
</evidence>
<dbReference type="Pfam" id="PF01012">
    <property type="entry name" value="ETF"/>
    <property type="match status" value="1"/>
</dbReference>
<dbReference type="PANTHER" id="PTHR21294">
    <property type="entry name" value="ELECTRON TRANSFER FLAVOPROTEIN BETA-SUBUNIT"/>
    <property type="match status" value="1"/>
</dbReference>
<sequence length="255" mass="26684">MNIVVVLRLMPNLGDEPELDANGTDIDRDEVGMVINELDDQALEEAVLLKESTGATVTAVGLRTEGIEQVLRVAFARGADQVVMVDAADVDPYDSRTAASALAQAIRGLAPDLVLTGVQTPYDVFGQTAPFLAASLGWPLVSVVNGVTLGERTARVVQEHAAGRMTVFDVTLPAVLGIQAAASPPRYVSMSRLRQAMTAAPAESVKVEIDTRGAGSTMVSLAPPAHDGGVTMLQGDADSLAEQIAALLRERGVLT</sequence>
<evidence type="ECO:0000256" key="3">
    <source>
        <dbReference type="ARBA" id="ARBA00022982"/>
    </source>
</evidence>
<dbReference type="InterPro" id="IPR012255">
    <property type="entry name" value="ETF_b"/>
</dbReference>